<comment type="caution">
    <text evidence="1">The sequence shown here is derived from an EMBL/GenBank/DDBJ whole genome shotgun (WGS) entry which is preliminary data.</text>
</comment>
<gene>
    <name evidence="1" type="ORF">EV182_003307</name>
</gene>
<reference evidence="1" key="1">
    <citation type="submission" date="2022-06" db="EMBL/GenBank/DDBJ databases">
        <title>Phylogenomic reconstructions and comparative analyses of Kickxellomycotina fungi.</title>
        <authorList>
            <person name="Reynolds N.K."/>
            <person name="Stajich J.E."/>
            <person name="Barry K."/>
            <person name="Grigoriev I.V."/>
            <person name="Crous P."/>
            <person name="Smith M.E."/>
        </authorList>
    </citation>
    <scope>NUCLEOTIDE SEQUENCE</scope>
    <source>
        <strain evidence="1">RSA 2271</strain>
    </source>
</reference>
<proteinExistence type="predicted"/>
<dbReference type="Proteomes" id="UP001145114">
    <property type="component" value="Unassembled WGS sequence"/>
</dbReference>
<dbReference type="EMBL" id="JAMZIH010005979">
    <property type="protein sequence ID" value="KAJ1674422.1"/>
    <property type="molecule type" value="Genomic_DNA"/>
</dbReference>
<accession>A0ACC1HD70</accession>
<evidence type="ECO:0000313" key="2">
    <source>
        <dbReference type="Proteomes" id="UP001145114"/>
    </source>
</evidence>
<evidence type="ECO:0000313" key="1">
    <source>
        <dbReference type="EMBL" id="KAJ1674422.1"/>
    </source>
</evidence>
<protein>
    <submittedName>
        <fullName evidence="1">Uncharacterized protein</fullName>
    </submittedName>
</protein>
<keyword evidence="2" id="KW-1185">Reference proteome</keyword>
<sequence>MAAGDTEAKAASEQRLRDPIHPLLGLIVALACRAFPLTLNDPTPLGLRSEKGVSDHALADPTIFHPVNPKVRDTILPVMKEALSPSGQNCLGTRDYDIAASQVVWRRDWPLGKRLAVEHQRARSIYELIVPVIFGDRSRPLRKVTRLLRQPPPQPVRAFDTARDAAGLETPAQPSAPLVAPVVGKIVLDKQQATECLISFLRALEVDEHVIVAVREILPLLDGKEMTSVLRVVNAWQKKGPVFVKRWLRDHCFTPDVASCDVLPGADDARGLSSGPDTADTSHDVRLAAKEPTRAAYYRDSDVPASEKRQRELDSDEGDVKRQRRLSLITEAREASSASADSGSDDKQRRIRYYCRACGRLASQGMSEGTEICAVPRFCCQACEQVWTGSTLSQMSTLTPLADLLVQLPGGADGLAGDDGGMSGGGLGSDDSDGDLDVDGSMPMARLTATRPSLQSSSPSSSIALFANDVGGQGELVSGLWEAAMMDDGASASVLTDWVWSSIQPLELPTTPAARMAVTQRNDDQGSPMARVPVKRGTSTRPLKHTDELRQTFEHDGKEILLANSTKDVLFEAISQRVVVGKLLVDTVKLFLRDLVRSALKEIPDAPGCQGKGWQIIPPSRAINVHQKTSANSTSVKTVELPAAILTPWHVVKAIQRNPSTFDVCSNTYLGVDPVHSSDVLDL</sequence>
<organism evidence="1 2">
    <name type="scientific">Spiromyces aspiralis</name>
    <dbReference type="NCBI Taxonomy" id="68401"/>
    <lineage>
        <taxon>Eukaryota</taxon>
        <taxon>Fungi</taxon>
        <taxon>Fungi incertae sedis</taxon>
        <taxon>Zoopagomycota</taxon>
        <taxon>Kickxellomycotina</taxon>
        <taxon>Kickxellomycetes</taxon>
        <taxon>Kickxellales</taxon>
        <taxon>Kickxellaceae</taxon>
        <taxon>Spiromyces</taxon>
    </lineage>
</organism>
<name>A0ACC1HD70_9FUNG</name>